<proteinExistence type="predicted"/>
<feature type="non-terminal residue" evidence="2">
    <location>
        <position position="1"/>
    </location>
</feature>
<keyword evidence="1" id="KW-0472">Membrane</keyword>
<organism evidence="2">
    <name type="scientific">Arion vulgaris</name>
    <dbReference type="NCBI Taxonomy" id="1028688"/>
    <lineage>
        <taxon>Eukaryota</taxon>
        <taxon>Metazoa</taxon>
        <taxon>Spiralia</taxon>
        <taxon>Lophotrochozoa</taxon>
        <taxon>Mollusca</taxon>
        <taxon>Gastropoda</taxon>
        <taxon>Heterobranchia</taxon>
        <taxon>Euthyneura</taxon>
        <taxon>Panpulmonata</taxon>
        <taxon>Eupulmonata</taxon>
        <taxon>Stylommatophora</taxon>
        <taxon>Helicina</taxon>
        <taxon>Arionoidea</taxon>
        <taxon>Arionidae</taxon>
        <taxon>Arion</taxon>
    </lineage>
</organism>
<feature type="transmembrane region" description="Helical" evidence="1">
    <location>
        <begin position="28"/>
        <end position="53"/>
    </location>
</feature>
<gene>
    <name evidence="2" type="primary">ORF56715</name>
</gene>
<sequence>LATFIVFRILLLAWMTRWIVINKDAVPIIFYTLGSMGLAIIIAMNIVLLYRLLQSDFISLKNTDSDIKKMTTKTVSN</sequence>
<evidence type="ECO:0000313" key="2">
    <source>
        <dbReference type="EMBL" id="CEK65922.1"/>
    </source>
</evidence>
<dbReference type="AlphaFoldDB" id="A0A0B6ZBU7"/>
<evidence type="ECO:0000256" key="1">
    <source>
        <dbReference type="SAM" id="Phobius"/>
    </source>
</evidence>
<evidence type="ECO:0008006" key="3">
    <source>
        <dbReference type="Google" id="ProtNLM"/>
    </source>
</evidence>
<accession>A0A0B6ZBU7</accession>
<name>A0A0B6ZBU7_9EUPU</name>
<keyword evidence="1" id="KW-0812">Transmembrane</keyword>
<reference evidence="2" key="1">
    <citation type="submission" date="2014-12" db="EMBL/GenBank/DDBJ databases">
        <title>Insight into the proteome of Arion vulgaris.</title>
        <authorList>
            <person name="Aradska J."/>
            <person name="Bulat T."/>
            <person name="Smidak R."/>
            <person name="Sarate P."/>
            <person name="Gangsoo J."/>
            <person name="Sialana F."/>
            <person name="Bilban M."/>
            <person name="Lubec G."/>
        </authorList>
    </citation>
    <scope>NUCLEOTIDE SEQUENCE</scope>
    <source>
        <tissue evidence="2">Skin</tissue>
    </source>
</reference>
<protein>
    <recommendedName>
        <fullName evidence="3">TLC domain-containing protein</fullName>
    </recommendedName>
</protein>
<keyword evidence="1" id="KW-1133">Transmembrane helix</keyword>
<dbReference type="EMBL" id="HACG01019057">
    <property type="protein sequence ID" value="CEK65922.1"/>
    <property type="molecule type" value="Transcribed_RNA"/>
</dbReference>
<feature type="transmembrane region" description="Helical" evidence="1">
    <location>
        <begin position="5"/>
        <end position="22"/>
    </location>
</feature>